<keyword evidence="1" id="KW-0596">Phosphopantetheine</keyword>
<dbReference type="NCBIfam" id="TIGR04556">
    <property type="entry name" value="PKS_assoc"/>
    <property type="match status" value="1"/>
</dbReference>
<evidence type="ECO:0000313" key="4">
    <source>
        <dbReference type="EMBL" id="CAE7216279.1"/>
    </source>
</evidence>
<dbReference type="InterPro" id="IPR014031">
    <property type="entry name" value="Ketoacyl_synth_C"/>
</dbReference>
<evidence type="ECO:0000256" key="1">
    <source>
        <dbReference type="ARBA" id="ARBA00022450"/>
    </source>
</evidence>
<accession>A0A812K5B4</accession>
<dbReference type="SMART" id="SM00825">
    <property type="entry name" value="PKS_KS"/>
    <property type="match status" value="1"/>
</dbReference>
<dbReference type="InterPro" id="IPR016039">
    <property type="entry name" value="Thiolase-like"/>
</dbReference>
<feature type="non-terminal residue" evidence="4">
    <location>
        <position position="1"/>
    </location>
</feature>
<organism evidence="4 5">
    <name type="scientific">Symbiodinium necroappetens</name>
    <dbReference type="NCBI Taxonomy" id="1628268"/>
    <lineage>
        <taxon>Eukaryota</taxon>
        <taxon>Sar</taxon>
        <taxon>Alveolata</taxon>
        <taxon>Dinophyceae</taxon>
        <taxon>Suessiales</taxon>
        <taxon>Symbiodiniaceae</taxon>
        <taxon>Symbiodinium</taxon>
    </lineage>
</organism>
<dbReference type="InterPro" id="IPR030834">
    <property type="entry name" value="PKS_assoc_dom"/>
</dbReference>
<dbReference type="SUPFAM" id="SSF53901">
    <property type="entry name" value="Thiolase-like"/>
    <property type="match status" value="1"/>
</dbReference>
<name>A0A812K5B4_9DINO</name>
<keyword evidence="2" id="KW-0597">Phosphoprotein</keyword>
<evidence type="ECO:0000313" key="5">
    <source>
        <dbReference type="Proteomes" id="UP000601435"/>
    </source>
</evidence>
<dbReference type="AlphaFoldDB" id="A0A812K5B4"/>
<dbReference type="Pfam" id="PF02801">
    <property type="entry name" value="Ketoacyl-synt_C"/>
    <property type="match status" value="1"/>
</dbReference>
<dbReference type="GO" id="GO:0004312">
    <property type="term" value="F:fatty acid synthase activity"/>
    <property type="evidence" value="ECO:0007669"/>
    <property type="project" value="TreeGrafter"/>
</dbReference>
<dbReference type="Proteomes" id="UP000601435">
    <property type="component" value="Unassembled WGS sequence"/>
</dbReference>
<dbReference type="PANTHER" id="PTHR43775:SF37">
    <property type="entry name" value="SI:DKEY-61P9.11"/>
    <property type="match status" value="1"/>
</dbReference>
<proteinExistence type="predicted"/>
<comment type="caution">
    <text evidence="4">The sequence shown here is derived from an EMBL/GenBank/DDBJ whole genome shotgun (WGS) entry which is preliminary data.</text>
</comment>
<dbReference type="InterPro" id="IPR050091">
    <property type="entry name" value="PKS_NRPS_Biosynth_Enz"/>
</dbReference>
<dbReference type="Gene3D" id="3.40.47.10">
    <property type="match status" value="1"/>
</dbReference>
<dbReference type="EMBL" id="CAJNJA010006832">
    <property type="protein sequence ID" value="CAE7216279.1"/>
    <property type="molecule type" value="Genomic_DNA"/>
</dbReference>
<dbReference type="InterPro" id="IPR014030">
    <property type="entry name" value="Ketoacyl_synth_N"/>
</dbReference>
<dbReference type="GO" id="GO:0006633">
    <property type="term" value="P:fatty acid biosynthetic process"/>
    <property type="evidence" value="ECO:0007669"/>
    <property type="project" value="TreeGrafter"/>
</dbReference>
<dbReference type="InterPro" id="IPR020841">
    <property type="entry name" value="PKS_Beta-ketoAc_synthase_dom"/>
</dbReference>
<sequence length="921" mass="100401">AMAALRPGSLVSVDGALGQLQHSDVVLLDGSRVPSTSATYASVSKPLQRGAGTEESDPAFDIVLGPLTKDTVLGEEMSFCLFEKGFCLLKLCQRKSEQLAAVQAMQDLGEEGRLGRLPEELEEGYLGLGAKGRVLWLDPNATQVHEALLAADQNLSYIASVLAPFSGDVFEKPLRERTPALLSLSLDEEEEEDYPQPPVDDRMLGDFLSAWRRGLVRAWHFMGPSSVTLELETREGPAAAALPLQQEVIRLTADPGTLLLYRPECFVLSSTVKGESLGISATFLSEQPRWFVSASKDFDPSTWLCLGGHLAPGGPPPPEGEGIHVLHTATRLPALWDEPEMYSTGMNAGTDAVVEVPITRFDVTAYFTENPDEINVMNPKMNQKHTSFVDGIELFDNKYFEISNNEAVTMDPLQRQVLEVGGALLQQMGISKKVSNKRSHHVGVSVGVDKADFPTLGVMTGGNNALAIIANRFSFVFNLKGPNYICDTACSASLTATHLAKQLLLDRVWDVLDFHVATGTHLCLSPGPWVGCALGHMTSPQGRCFTFDSTANGYLRGEGTSGMILKYGDYAQASTIYRASQVGQDGRSASLTAPNGPAQEEIISRAIREAKMTPPESTCWECHGTGTSLGDPIEIGAVRKIQRKVPRSEPLMMSSNKTNIGHLEGGAAMAAMVKSVLTVQQGQCLASLHVRQLNPHLEHTIFDAFFETERSSFAAERGHAQISSFGFGGTNGHCVFWGKSRQKQDVQALLLRRIARMSPAEIRVIGNDPKDWEADLPEKNPLPGDVYSIVLRPEDPIDEPIKWVKVRDASEQRESLTDFYTVTGSFNSWQQDTLAPGAPGHFSMVVFVPSDGVLEFRFLKNGNEQLVLAPEKDKCTEKLARVLGPQEGLRSCWSVKAAPSSCVRLELLCLRNAYGVSWSPM</sequence>
<keyword evidence="5" id="KW-1185">Reference proteome</keyword>
<dbReference type="Pfam" id="PF00109">
    <property type="entry name" value="ketoacyl-synt"/>
    <property type="match status" value="1"/>
</dbReference>
<reference evidence="4" key="1">
    <citation type="submission" date="2021-02" db="EMBL/GenBank/DDBJ databases">
        <authorList>
            <person name="Dougan E. K."/>
            <person name="Rhodes N."/>
            <person name="Thang M."/>
            <person name="Chan C."/>
        </authorList>
    </citation>
    <scope>NUCLEOTIDE SEQUENCE</scope>
</reference>
<protein>
    <submittedName>
        <fullName evidence="4">PpsC protein</fullName>
    </submittedName>
</protein>
<feature type="domain" description="Ketosynthase family 3 (KS3)" evidence="3">
    <location>
        <begin position="320"/>
        <end position="738"/>
    </location>
</feature>
<dbReference type="OrthoDB" id="329835at2759"/>
<dbReference type="PANTHER" id="PTHR43775">
    <property type="entry name" value="FATTY ACID SYNTHASE"/>
    <property type="match status" value="1"/>
</dbReference>
<dbReference type="CDD" id="cd00833">
    <property type="entry name" value="PKS"/>
    <property type="match status" value="1"/>
</dbReference>
<dbReference type="PROSITE" id="PS52004">
    <property type="entry name" value="KS3_2"/>
    <property type="match status" value="1"/>
</dbReference>
<evidence type="ECO:0000259" key="3">
    <source>
        <dbReference type="PROSITE" id="PS52004"/>
    </source>
</evidence>
<evidence type="ECO:0000256" key="2">
    <source>
        <dbReference type="ARBA" id="ARBA00022553"/>
    </source>
</evidence>
<gene>
    <name evidence="4" type="primary">ppsC</name>
    <name evidence="4" type="ORF">SNEC2469_LOCUS2510</name>
</gene>